<dbReference type="InterPro" id="IPR006140">
    <property type="entry name" value="D-isomer_DH_NAD-bd"/>
</dbReference>
<keyword evidence="2 4" id="KW-0560">Oxidoreductase</keyword>
<reference evidence="7 8" key="1">
    <citation type="journal article" date="2010" name="Stand. Genomic Sci.">
        <title>Non-contiguous finished genome sequence of Aminomonas paucivorans type strain (GLU-3).</title>
        <authorList>
            <person name="Pitluck S."/>
            <person name="Yasawong M."/>
            <person name="Held B."/>
            <person name="Lapidus A."/>
            <person name="Nolan M."/>
            <person name="Copeland A."/>
            <person name="Lucas S."/>
            <person name="Del Rio T.G."/>
            <person name="Tice H."/>
            <person name="Cheng J.F."/>
            <person name="Chertkov O."/>
            <person name="Goodwin L."/>
            <person name="Tapia R."/>
            <person name="Han C."/>
            <person name="Liolios K."/>
            <person name="Ivanova N."/>
            <person name="Mavromatis K."/>
            <person name="Ovchinnikova G."/>
            <person name="Pati A."/>
            <person name="Chen A."/>
            <person name="Palaniappan K."/>
            <person name="Land M."/>
            <person name="Hauser L."/>
            <person name="Chang Y.J."/>
            <person name="Jeffries C.D."/>
            <person name="Pukall R."/>
            <person name="Spring S."/>
            <person name="Rohde M."/>
            <person name="Sikorski J."/>
            <person name="Goker M."/>
            <person name="Woyke T."/>
            <person name="Bristow J."/>
            <person name="Eisen J.A."/>
            <person name="Markowitz V."/>
            <person name="Hugenholtz P."/>
            <person name="Kyrpides N.C."/>
            <person name="Klenk H.P."/>
        </authorList>
    </citation>
    <scope>NUCLEOTIDE SEQUENCE [LARGE SCALE GENOMIC DNA]</scope>
    <source>
        <strain evidence="7 8">DSM 12260</strain>
    </source>
</reference>
<dbReference type="PaxDb" id="584708-Apau_0212"/>
<dbReference type="Gene3D" id="3.40.50.720">
    <property type="entry name" value="NAD(P)-binding Rossmann-like Domain"/>
    <property type="match status" value="2"/>
</dbReference>
<dbReference type="GO" id="GO:0016616">
    <property type="term" value="F:oxidoreductase activity, acting on the CH-OH group of donors, NAD or NADP as acceptor"/>
    <property type="evidence" value="ECO:0007669"/>
    <property type="project" value="InterPro"/>
</dbReference>
<protein>
    <submittedName>
        <fullName evidence="7">D-isomer specific 2-hydroxyacid dehydrogenase NAD-binding</fullName>
    </submittedName>
</protein>
<accession>E3CXQ5</accession>
<dbReference type="HOGENOM" id="CLU_019796_1_3_0"/>
<dbReference type="CDD" id="cd05299">
    <property type="entry name" value="CtBP_dh"/>
    <property type="match status" value="1"/>
</dbReference>
<evidence type="ECO:0000313" key="7">
    <source>
        <dbReference type="EMBL" id="EFQ22648.1"/>
    </source>
</evidence>
<dbReference type="eggNOG" id="COG0111">
    <property type="taxonomic scope" value="Bacteria"/>
</dbReference>
<evidence type="ECO:0000256" key="3">
    <source>
        <dbReference type="ARBA" id="ARBA00023027"/>
    </source>
</evidence>
<feature type="domain" description="D-isomer specific 2-hydroxyacid dehydrogenase catalytic" evidence="5">
    <location>
        <begin position="30"/>
        <end position="322"/>
    </location>
</feature>
<dbReference type="EMBL" id="CM001022">
    <property type="protein sequence ID" value="EFQ22648.1"/>
    <property type="molecule type" value="Genomic_DNA"/>
</dbReference>
<evidence type="ECO:0000256" key="2">
    <source>
        <dbReference type="ARBA" id="ARBA00023002"/>
    </source>
</evidence>
<evidence type="ECO:0000256" key="4">
    <source>
        <dbReference type="RuleBase" id="RU003719"/>
    </source>
</evidence>
<dbReference type="InterPro" id="IPR036291">
    <property type="entry name" value="NAD(P)-bd_dom_sf"/>
</dbReference>
<keyword evidence="3" id="KW-0520">NAD</keyword>
<dbReference type="SUPFAM" id="SSF52283">
    <property type="entry name" value="Formate/glycerate dehydrogenase catalytic domain-like"/>
    <property type="match status" value="1"/>
</dbReference>
<gene>
    <name evidence="7" type="ORF">Apau_0212</name>
</gene>
<dbReference type="SUPFAM" id="SSF51735">
    <property type="entry name" value="NAD(P)-binding Rossmann-fold domains"/>
    <property type="match status" value="1"/>
</dbReference>
<dbReference type="GO" id="GO:0051287">
    <property type="term" value="F:NAD binding"/>
    <property type="evidence" value="ECO:0007669"/>
    <property type="project" value="InterPro"/>
</dbReference>
<dbReference type="OrthoDB" id="9805416at2"/>
<dbReference type="GO" id="GO:0003714">
    <property type="term" value="F:transcription corepressor activity"/>
    <property type="evidence" value="ECO:0007669"/>
    <property type="project" value="InterPro"/>
</dbReference>
<feature type="domain" description="D-isomer specific 2-hydroxyacid dehydrogenase NAD-binding" evidence="6">
    <location>
        <begin position="115"/>
        <end position="291"/>
    </location>
</feature>
<evidence type="ECO:0000313" key="8">
    <source>
        <dbReference type="Proteomes" id="UP000005096"/>
    </source>
</evidence>
<dbReference type="Pfam" id="PF00389">
    <property type="entry name" value="2-Hacid_dh"/>
    <property type="match status" value="1"/>
</dbReference>
<dbReference type="InterPro" id="IPR043322">
    <property type="entry name" value="CtBP"/>
</dbReference>
<evidence type="ECO:0000256" key="1">
    <source>
        <dbReference type="ARBA" id="ARBA00005854"/>
    </source>
</evidence>
<dbReference type="InterPro" id="IPR006139">
    <property type="entry name" value="D-isomer_2_OHA_DH_cat_dom"/>
</dbReference>
<comment type="similarity">
    <text evidence="1 4">Belongs to the D-isomer specific 2-hydroxyacid dehydrogenase family.</text>
</comment>
<evidence type="ECO:0000259" key="6">
    <source>
        <dbReference type="Pfam" id="PF02826"/>
    </source>
</evidence>
<name>E3CXQ5_9BACT</name>
<dbReference type="Pfam" id="PF02826">
    <property type="entry name" value="2-Hacid_dh_C"/>
    <property type="match status" value="1"/>
</dbReference>
<dbReference type="Proteomes" id="UP000005096">
    <property type="component" value="Chromosome"/>
</dbReference>
<evidence type="ECO:0000259" key="5">
    <source>
        <dbReference type="Pfam" id="PF00389"/>
    </source>
</evidence>
<keyword evidence="8" id="KW-1185">Reference proteome</keyword>
<sequence length="326" mass="35402">MGWKPLVWIIDEEWPDYSVETGLLEEAFPGCDIRFSGNDYAADLEAFGAEADAVLCQIYVEMPRATLERMGRCRVVSVFGGGFDRVDTEAARERGIQVTFVPGYCVEDVSDHVLASLYHANKRITAYGEALRRGIWGAQAVERPARRICGSTLTVVGLGRIGSATARKAAALGMRVLAFDPYVSDEAFAAAGAERVSWEQGFREADFLSIHAKLTPETEGLVGARELGWMKPSATVVNTARGPILDEDALVAAVRDGRLAGAYLDVIRTEPPVLSDPVFHCPGILVTPHISYLSEQSFLELRTRATTNAVRVLQGLPVEDSVEAVG</sequence>
<dbReference type="AlphaFoldDB" id="E3CXQ5"/>
<dbReference type="PANTHER" id="PTHR42789">
    <property type="entry name" value="D-ISOMER SPECIFIC 2-HYDROXYACID DEHYDROGENASE FAMILY PROTEIN (AFU_ORTHOLOGUE AFUA_6G10090)"/>
    <property type="match status" value="1"/>
</dbReference>
<dbReference type="PANTHER" id="PTHR42789:SF1">
    <property type="entry name" value="D-ISOMER SPECIFIC 2-HYDROXYACID DEHYDROGENASE FAMILY PROTEIN (AFU_ORTHOLOGUE AFUA_6G10090)"/>
    <property type="match status" value="1"/>
</dbReference>
<dbReference type="STRING" id="584708.Apau_0212"/>
<organism evidence="7 8">
    <name type="scientific">Aminomonas paucivorans DSM 12260</name>
    <dbReference type="NCBI Taxonomy" id="584708"/>
    <lineage>
        <taxon>Bacteria</taxon>
        <taxon>Thermotogati</taxon>
        <taxon>Synergistota</taxon>
        <taxon>Synergistia</taxon>
        <taxon>Synergistales</taxon>
        <taxon>Synergistaceae</taxon>
        <taxon>Aminomonas</taxon>
    </lineage>
</organism>
<proteinExistence type="inferred from homology"/>
<dbReference type="RefSeq" id="WP_006299792.1">
    <property type="nucleotide sequence ID" value="NZ_CM001022.1"/>
</dbReference>
<dbReference type="InterPro" id="IPR050857">
    <property type="entry name" value="D-2-hydroxyacid_DH"/>
</dbReference>